<reference evidence="25 26" key="1">
    <citation type="submission" date="2021-04" db="EMBL/GenBank/DDBJ databases">
        <title>Whole genome sequence analysis of a thiophenic sulfur metabolizing bacteria.</title>
        <authorList>
            <person name="Akhtar N."/>
            <person name="Akram J."/>
            <person name="Aslam A."/>
        </authorList>
    </citation>
    <scope>NUCLEOTIDE SEQUENCE [LARGE SCALE GENOMIC DNA]</scope>
    <source>
        <strain evidence="25 26">3OW</strain>
    </source>
</reference>
<evidence type="ECO:0000256" key="3">
    <source>
        <dbReference type="ARBA" id="ARBA00022598"/>
    </source>
</evidence>
<dbReference type="InterPro" id="IPR012340">
    <property type="entry name" value="NA-bd_OB-fold"/>
</dbReference>
<sequence>MRRAHGCRGDLTTPPARAIRPPGTCEDLDNGPVAQIRENREVDGVGVQLTNLDKVLYPATGTTKAEVIDYFQAIAPFALPHLRDRPLTRKRWPNGVDKTAFFEKRLPSHAPAWIRRGSQFHSDGESRYPVIENAAGMVWLGQQAALELHVPQWAFVPDDADPDRPEVPGPPNRLVLDLDPGPDVTLDECAALALRIRELLAAMDMEGYPVTSGSKGLHIYAPLPGAISAHGARTVAHAIASQLEAESPELVTASMAKDQRGGRIFVDWSQNSASKTTVAPYSLRGRERPWVAAPRTWDELARPGLRQLEFGEVLARAQSDGDLLAGLDGAAARPGGAEAPSAPPPAPVDLGEYRAKRDARKTPEPFGGAPSQGDPIFVIQEHHARRLHYDFRLEHDGVLASWAVPKNLPDDPEVNHLAVRTEDHPMDYAAFEGSIPKGEYGGGDVTIWDHGTYELEKWRSNEVIVTLHGNRLQGKRYALIRTGEKNWLAHLTKDKAVPAKPVAGLAPDPMLPSESPIDGLRGADWAFEGKWDGYRMIATVRGGTVSLRTRSGRTVTAEFPEFESLAADLDGMDVVLDGEAVVLDGNGVPSFHLMAGGDTRSGAVQLYLFDVLSLNGVDLTKRPWTVRRQVLEGLAPLLESDTAVSVPPLVDAATGAEAAALSAERGWEGILAKRRDSPYLPGQRVRAWLKHKNWRDLQVAIGGWKPGKGARANRIGSVLVGLPAETGLVYLGSVGSGFSDRDLAALAEELEPLRMRRSPFTAPIDDPEARDAVWVLPKVIGDVRYSSLRRGGHLRQPSWRGFRRDLLPGDLPSADEAPWEDPD</sequence>
<evidence type="ECO:0000256" key="7">
    <source>
        <dbReference type="ARBA" id="ARBA00022723"/>
    </source>
</evidence>
<name>A0ABS5N6H8_TSUPA</name>
<evidence type="ECO:0000256" key="13">
    <source>
        <dbReference type="ARBA" id="ARBA00022932"/>
    </source>
</evidence>
<keyword evidence="3 25" id="KW-0436">Ligase</keyword>
<dbReference type="CDD" id="cd07971">
    <property type="entry name" value="OBF_DNA_ligase_LigD"/>
    <property type="match status" value="1"/>
</dbReference>
<evidence type="ECO:0000256" key="2">
    <source>
        <dbReference type="ARBA" id="ARBA00012727"/>
    </source>
</evidence>
<dbReference type="EC" id="6.5.1.1" evidence="2"/>
<comment type="catalytic activity">
    <reaction evidence="20">
        <text>ATP + (deoxyribonucleotide)n-3'-hydroxyl + 5'-phospho-(deoxyribonucleotide)m = (deoxyribonucleotide)n+m + AMP + diphosphate.</text>
        <dbReference type="EC" id="6.5.1.1"/>
    </reaction>
</comment>
<evidence type="ECO:0000259" key="24">
    <source>
        <dbReference type="PROSITE" id="PS50160"/>
    </source>
</evidence>
<evidence type="ECO:0000256" key="17">
    <source>
        <dbReference type="ARBA" id="ARBA00023211"/>
    </source>
</evidence>
<evidence type="ECO:0000256" key="22">
    <source>
        <dbReference type="ARBA" id="ARBA00049990"/>
    </source>
</evidence>
<evidence type="ECO:0000313" key="26">
    <source>
        <dbReference type="Proteomes" id="UP000676853"/>
    </source>
</evidence>
<dbReference type="InterPro" id="IPR012310">
    <property type="entry name" value="DNA_ligase_ATP-dep_cent"/>
</dbReference>
<dbReference type="InterPro" id="IPR012309">
    <property type="entry name" value="DNA_ligase_ATP-dep_C"/>
</dbReference>
<evidence type="ECO:0000256" key="21">
    <source>
        <dbReference type="ARBA" id="ARBA00049981"/>
    </source>
</evidence>
<dbReference type="CDD" id="cd07906">
    <property type="entry name" value="Adenylation_DNA_ligase_LigD_LigC"/>
    <property type="match status" value="1"/>
</dbReference>
<dbReference type="PROSITE" id="PS50160">
    <property type="entry name" value="DNA_LIGASE_A3"/>
    <property type="match status" value="1"/>
</dbReference>
<protein>
    <recommendedName>
        <fullName evidence="2">DNA ligase (ATP)</fullName>
        <ecNumber evidence="2">6.5.1.1</ecNumber>
    </recommendedName>
    <alternativeName>
        <fullName evidence="19">NHEJ DNA polymerase</fullName>
    </alternativeName>
</protein>
<dbReference type="InterPro" id="IPR014144">
    <property type="entry name" value="LigD_PE_domain"/>
</dbReference>
<dbReference type="InterPro" id="IPR014146">
    <property type="entry name" value="LigD_ligase_dom"/>
</dbReference>
<organism evidence="25 26">
    <name type="scientific">Tsukamurella paurometabola</name>
    <name type="common">Corynebacterium paurometabolum</name>
    <dbReference type="NCBI Taxonomy" id="2061"/>
    <lineage>
        <taxon>Bacteria</taxon>
        <taxon>Bacillati</taxon>
        <taxon>Actinomycetota</taxon>
        <taxon>Actinomycetes</taxon>
        <taxon>Mycobacteriales</taxon>
        <taxon>Tsukamurellaceae</taxon>
        <taxon>Tsukamurella</taxon>
    </lineage>
</organism>
<feature type="region of interest" description="Disordered" evidence="23">
    <location>
        <begin position="1"/>
        <end position="31"/>
    </location>
</feature>
<keyword evidence="5" id="KW-0548">Nucleotidyltransferase</keyword>
<dbReference type="Pfam" id="PF13298">
    <property type="entry name" value="LigD_N"/>
    <property type="match status" value="1"/>
</dbReference>
<keyword evidence="11" id="KW-0269">Exonuclease</keyword>
<dbReference type="EMBL" id="JAGXOE010000002">
    <property type="protein sequence ID" value="MBS4099887.1"/>
    <property type="molecule type" value="Genomic_DNA"/>
</dbReference>
<evidence type="ECO:0000256" key="9">
    <source>
        <dbReference type="ARBA" id="ARBA00022763"/>
    </source>
</evidence>
<dbReference type="Proteomes" id="UP000676853">
    <property type="component" value="Unassembled WGS sequence"/>
</dbReference>
<evidence type="ECO:0000256" key="8">
    <source>
        <dbReference type="ARBA" id="ARBA00022741"/>
    </source>
</evidence>
<dbReference type="NCBIfam" id="NF007210">
    <property type="entry name" value="PRK09632.1"/>
    <property type="match status" value="1"/>
</dbReference>
<dbReference type="Pfam" id="PF01068">
    <property type="entry name" value="DNA_ligase_A_M"/>
    <property type="match status" value="1"/>
</dbReference>
<dbReference type="Pfam" id="PF21686">
    <property type="entry name" value="LigD_Prim-Pol"/>
    <property type="match status" value="1"/>
</dbReference>
<evidence type="ECO:0000256" key="11">
    <source>
        <dbReference type="ARBA" id="ARBA00022839"/>
    </source>
</evidence>
<evidence type="ECO:0000256" key="12">
    <source>
        <dbReference type="ARBA" id="ARBA00022840"/>
    </source>
</evidence>
<dbReference type="CDD" id="cd04863">
    <property type="entry name" value="MtLigD_Pol_like"/>
    <property type="match status" value="1"/>
</dbReference>
<feature type="domain" description="ATP-dependent DNA ligase family profile" evidence="24">
    <location>
        <begin position="597"/>
        <end position="692"/>
    </location>
</feature>
<dbReference type="NCBIfam" id="TIGR02778">
    <property type="entry name" value="ligD_pol"/>
    <property type="match status" value="1"/>
</dbReference>
<keyword evidence="14" id="KW-0238">DNA-binding</keyword>
<keyword evidence="15" id="KW-0233">DNA recombination</keyword>
<evidence type="ECO:0000313" key="25">
    <source>
        <dbReference type="EMBL" id="MBS4099887.1"/>
    </source>
</evidence>
<proteinExistence type="inferred from homology"/>
<evidence type="ECO:0000256" key="1">
    <source>
        <dbReference type="ARBA" id="ARBA00001936"/>
    </source>
</evidence>
<dbReference type="SUPFAM" id="SSF56091">
    <property type="entry name" value="DNA ligase/mRNA capping enzyme, catalytic domain"/>
    <property type="match status" value="1"/>
</dbReference>
<evidence type="ECO:0000256" key="16">
    <source>
        <dbReference type="ARBA" id="ARBA00023204"/>
    </source>
</evidence>
<evidence type="ECO:0000256" key="15">
    <source>
        <dbReference type="ARBA" id="ARBA00023172"/>
    </source>
</evidence>
<dbReference type="Gene3D" id="3.30.470.30">
    <property type="entry name" value="DNA ligase/mRNA capping enzyme"/>
    <property type="match status" value="1"/>
</dbReference>
<keyword evidence="18" id="KW-0511">Multifunctional enzyme</keyword>
<dbReference type="Gene3D" id="3.30.1490.70">
    <property type="match status" value="1"/>
</dbReference>
<keyword evidence="4" id="KW-0808">Transferase</keyword>
<dbReference type="PANTHER" id="PTHR42705">
    <property type="entry name" value="BIFUNCTIONAL NON-HOMOLOGOUS END JOINING PROTEIN LIGD"/>
    <property type="match status" value="1"/>
</dbReference>
<keyword evidence="13" id="KW-0239">DNA-directed DNA polymerase</keyword>
<keyword evidence="12" id="KW-0067">ATP-binding</keyword>
<dbReference type="PANTHER" id="PTHR42705:SF2">
    <property type="entry name" value="BIFUNCTIONAL NON-HOMOLOGOUS END JOINING PROTEIN LIGD"/>
    <property type="match status" value="1"/>
</dbReference>
<comment type="similarity">
    <text evidence="21">In the C-terminal section; belongs to the ATP-dependent DNA ligase family.</text>
</comment>
<accession>A0ABS5N6H8</accession>
<comment type="cofactor">
    <cofactor evidence="1">
        <name>Mn(2+)</name>
        <dbReference type="ChEBI" id="CHEBI:29035"/>
    </cofactor>
</comment>
<dbReference type="InterPro" id="IPR014145">
    <property type="entry name" value="LigD_pol_dom"/>
</dbReference>
<dbReference type="NCBIfam" id="TIGR02777">
    <property type="entry name" value="LigD_PE_dom"/>
    <property type="match status" value="1"/>
</dbReference>
<keyword evidence="17" id="KW-0464">Manganese</keyword>
<dbReference type="SUPFAM" id="SSF50249">
    <property type="entry name" value="Nucleic acid-binding proteins"/>
    <property type="match status" value="1"/>
</dbReference>
<dbReference type="NCBIfam" id="TIGR02779">
    <property type="entry name" value="NHEJ_ligase_lig"/>
    <property type="match status" value="1"/>
</dbReference>
<keyword evidence="10" id="KW-0378">Hydrolase</keyword>
<keyword evidence="6" id="KW-0540">Nuclease</keyword>
<dbReference type="Gene3D" id="2.40.50.140">
    <property type="entry name" value="Nucleic acid-binding proteins"/>
    <property type="match status" value="1"/>
</dbReference>
<comment type="similarity">
    <text evidence="22">In the N-terminal section; belongs to the LigD polymerase family.</text>
</comment>
<keyword evidence="8" id="KW-0547">Nucleotide-binding</keyword>
<keyword evidence="9" id="KW-0227">DNA damage</keyword>
<evidence type="ECO:0000256" key="20">
    <source>
        <dbReference type="ARBA" id="ARBA00034003"/>
    </source>
</evidence>
<comment type="caution">
    <text evidence="25">The sequence shown here is derived from an EMBL/GenBank/DDBJ whole genome shotgun (WGS) entry which is preliminary data.</text>
</comment>
<evidence type="ECO:0000256" key="23">
    <source>
        <dbReference type="SAM" id="MobiDB-lite"/>
    </source>
</evidence>
<evidence type="ECO:0000256" key="5">
    <source>
        <dbReference type="ARBA" id="ARBA00022695"/>
    </source>
</evidence>
<evidence type="ECO:0000256" key="4">
    <source>
        <dbReference type="ARBA" id="ARBA00022679"/>
    </source>
</evidence>
<feature type="region of interest" description="Disordered" evidence="23">
    <location>
        <begin position="328"/>
        <end position="348"/>
    </location>
</feature>
<dbReference type="InterPro" id="IPR033649">
    <property type="entry name" value="MtLigD_Pol-like"/>
</dbReference>
<evidence type="ECO:0000256" key="6">
    <source>
        <dbReference type="ARBA" id="ARBA00022722"/>
    </source>
</evidence>
<keyword evidence="7" id="KW-0479">Metal-binding</keyword>
<dbReference type="Gene3D" id="3.90.920.10">
    <property type="entry name" value="DNA primase, PRIM domain"/>
    <property type="match status" value="1"/>
</dbReference>
<keyword evidence="26" id="KW-1185">Reference proteome</keyword>
<dbReference type="Pfam" id="PF04679">
    <property type="entry name" value="DNA_ligase_A_C"/>
    <property type="match status" value="1"/>
</dbReference>
<dbReference type="InterPro" id="IPR052171">
    <property type="entry name" value="NHEJ_LigD"/>
</dbReference>
<evidence type="ECO:0000256" key="10">
    <source>
        <dbReference type="ARBA" id="ARBA00022801"/>
    </source>
</evidence>
<gene>
    <name evidence="25" type="ORF">KFZ73_01420</name>
</gene>
<evidence type="ECO:0000256" key="19">
    <source>
        <dbReference type="ARBA" id="ARBA00029943"/>
    </source>
</evidence>
<feature type="compositionally biased region" description="Low complexity" evidence="23">
    <location>
        <begin position="328"/>
        <end position="340"/>
    </location>
</feature>
<keyword evidence="16" id="KW-0234">DNA repair</keyword>
<evidence type="ECO:0000256" key="14">
    <source>
        <dbReference type="ARBA" id="ARBA00023125"/>
    </source>
</evidence>
<dbReference type="GO" id="GO:0003910">
    <property type="term" value="F:DNA ligase (ATP) activity"/>
    <property type="evidence" value="ECO:0007669"/>
    <property type="project" value="UniProtKB-EC"/>
</dbReference>
<evidence type="ECO:0000256" key="18">
    <source>
        <dbReference type="ARBA" id="ARBA00023268"/>
    </source>
</evidence>